<evidence type="ECO:0000256" key="6">
    <source>
        <dbReference type="ARBA" id="ARBA00023004"/>
    </source>
</evidence>
<gene>
    <name evidence="10" type="ORF">CRHIZ90672A_00007579</name>
</gene>
<dbReference type="GO" id="GO:0020037">
    <property type="term" value="F:heme binding"/>
    <property type="evidence" value="ECO:0007669"/>
    <property type="project" value="InterPro"/>
</dbReference>
<proteinExistence type="inferred from homology"/>
<dbReference type="Proteomes" id="UP000696573">
    <property type="component" value="Unassembled WGS sequence"/>
</dbReference>
<evidence type="ECO:0008006" key="12">
    <source>
        <dbReference type="Google" id="ProtNLM"/>
    </source>
</evidence>
<comment type="similarity">
    <text evidence="3">Belongs to the cytochrome P450 family.</text>
</comment>
<organism evidence="10 11">
    <name type="scientific">Clonostachys rhizophaga</name>
    <dbReference type="NCBI Taxonomy" id="160324"/>
    <lineage>
        <taxon>Eukaryota</taxon>
        <taxon>Fungi</taxon>
        <taxon>Dikarya</taxon>
        <taxon>Ascomycota</taxon>
        <taxon>Pezizomycotina</taxon>
        <taxon>Sordariomycetes</taxon>
        <taxon>Hypocreomycetidae</taxon>
        <taxon>Hypocreales</taxon>
        <taxon>Bionectriaceae</taxon>
        <taxon>Clonostachys</taxon>
    </lineage>
</organism>
<feature type="binding site" description="axial binding residue" evidence="8">
    <location>
        <position position="498"/>
    </location>
    <ligand>
        <name>heme</name>
        <dbReference type="ChEBI" id="CHEBI:30413"/>
    </ligand>
    <ligandPart>
        <name>Fe</name>
        <dbReference type="ChEBI" id="CHEBI:18248"/>
    </ligandPart>
</feature>
<dbReference type="PANTHER" id="PTHR24306:SF8">
    <property type="entry name" value="P450, PUTATIVE (EUROFUNG)-RELATED"/>
    <property type="match status" value="1"/>
</dbReference>
<dbReference type="OrthoDB" id="3366823at2759"/>
<feature type="transmembrane region" description="Helical" evidence="9">
    <location>
        <begin position="64"/>
        <end position="85"/>
    </location>
</feature>
<evidence type="ECO:0000256" key="1">
    <source>
        <dbReference type="ARBA" id="ARBA00001971"/>
    </source>
</evidence>
<evidence type="ECO:0000256" key="8">
    <source>
        <dbReference type="PIRSR" id="PIRSR602403-1"/>
    </source>
</evidence>
<comment type="subcellular location">
    <subcellularLocation>
        <location evidence="2">Endoplasmic reticulum membrane</location>
        <topology evidence="2">Single-pass membrane protein</topology>
    </subcellularLocation>
</comment>
<evidence type="ECO:0000256" key="5">
    <source>
        <dbReference type="ARBA" id="ARBA00022723"/>
    </source>
</evidence>
<comment type="cofactor">
    <cofactor evidence="1 8">
        <name>heme</name>
        <dbReference type="ChEBI" id="CHEBI:30413"/>
    </cofactor>
</comment>
<keyword evidence="7" id="KW-0560">Oxidoreductase</keyword>
<evidence type="ECO:0000256" key="2">
    <source>
        <dbReference type="ARBA" id="ARBA00004389"/>
    </source>
</evidence>
<dbReference type="SUPFAM" id="SSF48264">
    <property type="entry name" value="Cytochrome P450"/>
    <property type="match status" value="1"/>
</dbReference>
<keyword evidence="9" id="KW-1133">Transmembrane helix</keyword>
<accession>A0A9N9YM08</accession>
<dbReference type="InterPro" id="IPR036396">
    <property type="entry name" value="Cyt_P450_sf"/>
</dbReference>
<evidence type="ECO:0000256" key="3">
    <source>
        <dbReference type="ARBA" id="ARBA00010617"/>
    </source>
</evidence>
<dbReference type="PANTHER" id="PTHR24306">
    <property type="match status" value="1"/>
</dbReference>
<dbReference type="GO" id="GO:0004497">
    <property type="term" value="F:monooxygenase activity"/>
    <property type="evidence" value="ECO:0007669"/>
    <property type="project" value="UniProtKB-KW"/>
</dbReference>
<feature type="transmembrane region" description="Helical" evidence="9">
    <location>
        <begin position="30"/>
        <end position="52"/>
    </location>
</feature>
<keyword evidence="9" id="KW-0472">Membrane</keyword>
<keyword evidence="8" id="KW-0349">Heme</keyword>
<dbReference type="AlphaFoldDB" id="A0A9N9YM08"/>
<dbReference type="PRINTS" id="PR00465">
    <property type="entry name" value="EP450IV"/>
</dbReference>
<dbReference type="InterPro" id="IPR001128">
    <property type="entry name" value="Cyt_P450"/>
</dbReference>
<dbReference type="InterPro" id="IPR002403">
    <property type="entry name" value="Cyt_P450_E_grp-IV"/>
</dbReference>
<dbReference type="GO" id="GO:0005506">
    <property type="term" value="F:iron ion binding"/>
    <property type="evidence" value="ECO:0007669"/>
    <property type="project" value="InterPro"/>
</dbReference>
<keyword evidence="6 8" id="KW-0408">Iron</keyword>
<keyword evidence="5 8" id="KW-0479">Metal-binding</keyword>
<name>A0A9N9YM08_9HYPO</name>
<reference evidence="10" key="1">
    <citation type="submission" date="2021-10" db="EMBL/GenBank/DDBJ databases">
        <authorList>
            <person name="Piombo E."/>
        </authorList>
    </citation>
    <scope>NUCLEOTIDE SEQUENCE</scope>
</reference>
<dbReference type="CDD" id="cd11040">
    <property type="entry name" value="CYP7_CYP8-like"/>
    <property type="match status" value="1"/>
</dbReference>
<keyword evidence="4" id="KW-0444">Lipid biosynthesis</keyword>
<dbReference type="GO" id="GO:0005789">
    <property type="term" value="C:endoplasmic reticulum membrane"/>
    <property type="evidence" value="ECO:0007669"/>
    <property type="project" value="UniProtKB-SubCell"/>
</dbReference>
<sequence>MDHLTRSLSLIRDAMHIVLPGSQIAVWPSVFTYSVATVVISTVAAYCLYHVCRGCSKTETNYKLPWYMLLELAITTTILQSGIVITRPIISLLHRNGFLHGLTSRHQILYQVHNADSVLARPHHLVNPDPIALALFPKFFGVSLSPELRNDFTAFYKALTTTLERGFVNETASTVAIHEANLPRRIFSLLSFSEDPKNQHGWERNANVKIHPDCVEADLAAILKDFGGHVSIPMLYGQDFLERNPTLLDDFWLFDAFALPFKALGIPEWVPIRPYQNALAARRRLQDALIGLYRRIDQYENGTSIDYDAKMDDIGQVAIERHRLFAQYNIPISVRGKFELGTLWAQNANTQPLILWFILFVYSTPGLVDELRSEVCGFVPPVTGSNRTDSDSIDLAGLRNKCPLLKSVFLETLRVVNQPTSMRYISQPMSMFDGQHHRHLQAGTWISVPHAGTQQDPSVFVNPTSFQPCRFIKRDEETGNASVGYGRLKPWGVGAGICKGRVLAEKQVLATVACCIMMWDIEPVNEDGWKLPGMIPTTAVMRPSHGVRVRMKHRSEGTQSM</sequence>
<keyword evidence="11" id="KW-1185">Reference proteome</keyword>
<keyword evidence="9" id="KW-0812">Transmembrane</keyword>
<dbReference type="Gene3D" id="1.10.630.10">
    <property type="entry name" value="Cytochrome P450"/>
    <property type="match status" value="1"/>
</dbReference>
<comment type="caution">
    <text evidence="10">The sequence shown here is derived from an EMBL/GenBank/DDBJ whole genome shotgun (WGS) entry which is preliminary data.</text>
</comment>
<evidence type="ECO:0000256" key="7">
    <source>
        <dbReference type="ARBA" id="ARBA00023033"/>
    </source>
</evidence>
<dbReference type="Pfam" id="PF00067">
    <property type="entry name" value="p450"/>
    <property type="match status" value="1"/>
</dbReference>
<evidence type="ECO:0000313" key="11">
    <source>
        <dbReference type="Proteomes" id="UP000696573"/>
    </source>
</evidence>
<keyword evidence="4" id="KW-0443">Lipid metabolism</keyword>
<evidence type="ECO:0000313" key="10">
    <source>
        <dbReference type="EMBL" id="CAH0023127.1"/>
    </source>
</evidence>
<evidence type="ECO:0000256" key="9">
    <source>
        <dbReference type="SAM" id="Phobius"/>
    </source>
</evidence>
<evidence type="ECO:0000256" key="4">
    <source>
        <dbReference type="ARBA" id="ARBA00022516"/>
    </source>
</evidence>
<dbReference type="EMBL" id="CABFNQ020000690">
    <property type="protein sequence ID" value="CAH0023127.1"/>
    <property type="molecule type" value="Genomic_DNA"/>
</dbReference>
<dbReference type="GO" id="GO:0016705">
    <property type="term" value="F:oxidoreductase activity, acting on paired donors, with incorporation or reduction of molecular oxygen"/>
    <property type="evidence" value="ECO:0007669"/>
    <property type="project" value="InterPro"/>
</dbReference>
<protein>
    <recommendedName>
        <fullName evidence="12">Cytochrome P450</fullName>
    </recommendedName>
</protein>
<keyword evidence="7" id="KW-0503">Monooxygenase</keyword>